<organism evidence="3 4">
    <name type="scientific">Cylindrotheca closterium</name>
    <dbReference type="NCBI Taxonomy" id="2856"/>
    <lineage>
        <taxon>Eukaryota</taxon>
        <taxon>Sar</taxon>
        <taxon>Stramenopiles</taxon>
        <taxon>Ochrophyta</taxon>
        <taxon>Bacillariophyta</taxon>
        <taxon>Bacillariophyceae</taxon>
        <taxon>Bacillariophycidae</taxon>
        <taxon>Bacillariales</taxon>
        <taxon>Bacillariaceae</taxon>
        <taxon>Cylindrotheca</taxon>
    </lineage>
</organism>
<gene>
    <name evidence="2" type="ORF">CYCCA115_LOCUS13363</name>
    <name evidence="3" type="ORF">CYCCA115_LOCUS20000</name>
</gene>
<proteinExistence type="predicted"/>
<evidence type="ECO:0000259" key="1">
    <source>
        <dbReference type="Pfam" id="PF02399"/>
    </source>
</evidence>
<dbReference type="SUPFAM" id="SSF52540">
    <property type="entry name" value="P-loop containing nucleoside triphosphate hydrolases"/>
    <property type="match status" value="1"/>
</dbReference>
<dbReference type="GO" id="GO:0003688">
    <property type="term" value="F:DNA replication origin binding"/>
    <property type="evidence" value="ECO:0007669"/>
    <property type="project" value="InterPro"/>
</dbReference>
<dbReference type="AlphaFoldDB" id="A0AAD2G578"/>
<dbReference type="GO" id="GO:0006260">
    <property type="term" value="P:DNA replication"/>
    <property type="evidence" value="ECO:0007669"/>
    <property type="project" value="InterPro"/>
</dbReference>
<dbReference type="GO" id="GO:0005524">
    <property type="term" value="F:ATP binding"/>
    <property type="evidence" value="ECO:0007669"/>
    <property type="project" value="InterPro"/>
</dbReference>
<dbReference type="Pfam" id="PF02399">
    <property type="entry name" value="Herpes_ori_bp"/>
    <property type="match status" value="1"/>
</dbReference>
<keyword evidence="4" id="KW-1185">Reference proteome</keyword>
<evidence type="ECO:0000313" key="2">
    <source>
        <dbReference type="EMBL" id="CAJ1952038.1"/>
    </source>
</evidence>
<reference evidence="3" key="1">
    <citation type="submission" date="2023-08" db="EMBL/GenBank/DDBJ databases">
        <authorList>
            <person name="Audoor S."/>
            <person name="Bilcke G."/>
        </authorList>
    </citation>
    <scope>NUCLEOTIDE SEQUENCE</scope>
</reference>
<evidence type="ECO:0000313" key="3">
    <source>
        <dbReference type="EMBL" id="CAJ1963086.1"/>
    </source>
</evidence>
<accession>A0AAD2G578</accession>
<comment type="caution">
    <text evidence="3">The sequence shown here is derived from an EMBL/GenBank/DDBJ whole genome shotgun (WGS) entry which is preliminary data.</text>
</comment>
<name>A0AAD2G578_9STRA</name>
<feature type="domain" description="Replication origin-binding protein" evidence="1">
    <location>
        <begin position="284"/>
        <end position="442"/>
    </location>
</feature>
<dbReference type="InterPro" id="IPR027417">
    <property type="entry name" value="P-loop_NTPase"/>
</dbReference>
<dbReference type="EMBL" id="CAKOGP040001794">
    <property type="protein sequence ID" value="CAJ1952038.1"/>
    <property type="molecule type" value="Genomic_DNA"/>
</dbReference>
<evidence type="ECO:0000313" key="4">
    <source>
        <dbReference type="Proteomes" id="UP001295423"/>
    </source>
</evidence>
<dbReference type="EMBL" id="CAKOGP040002129">
    <property type="protein sequence ID" value="CAJ1963086.1"/>
    <property type="molecule type" value="Genomic_DNA"/>
</dbReference>
<protein>
    <recommendedName>
        <fullName evidence="1">Replication origin-binding protein domain-containing protein</fullName>
    </recommendedName>
</protein>
<sequence length="777" mass="88883">MPLVVFEIARVFTWDNTEWLLEHVGGWRTPEGRFRLKALMLNRMKADTASGELLFRGYDDTPFDEAIYGRNHLLRMPGATKLKPVPALVPVRCVPGQRSSCRMIRPLTPFHNIFPITEAGYGDWLDHTICCSSVGVSFRTDYVLTKWKPGPSYPAKRRWFLEFREHRHYPQWIQSFEEVPFDDGNVLLYREQRPTRGRATNQEAERAARTPMTLENDTERELVSPDAFFRDKTGERKTLKSKYHATKRTSPLEERYPFTDGEVTACDNPSGFLTDHVDIDWAGLYNSEKKIVVIDAPMGSGKTQSLESLIDTLDHNSVAEEPLRCCVVSFRRLLAKQQAMRLGITNYLELDKDQLMQNTGFQHLVIVKNSLWKLGRKPFHVMVLDKQGMLRRHFLSPIVSQVLPKVFSRFVELIREAELVVLLQDNVSREDVQFYTTLEGVEADNRRYVEAIRFKKDIVVHPMQYTTQLAAAVAQVLQSYEENVEEVDDGGGKALVQPFMIFCSHVKFAIYLVSKLQEKARQLGSDPERVKGMWSSIRMSAFCAEFANDPNENASRADVLVVGAGFSISKHFHFFFAFLFNRILSHEDERQFTRRLQYVMDGLPQNAKRQSYMYVQEGNGIPFEYETVLKDMATVRSKLPQPAEEIETSYIAVEAALCLEGTLARVETERAYSSATITRFGNNMMEAASGAELMCAGAASDRVRTLQEDFRREDIAKGIIKKWEPDTAKYTKFIGNNSAIVSVVRKAKQLLCWLCYLYQNIRGGEFVTTEASIPTDP</sequence>
<dbReference type="Proteomes" id="UP001295423">
    <property type="component" value="Unassembled WGS sequence"/>
</dbReference>
<dbReference type="InterPro" id="IPR003450">
    <property type="entry name" value="Replication_origin-bd"/>
</dbReference>